<evidence type="ECO:0000256" key="1">
    <source>
        <dbReference type="ARBA" id="ARBA00001957"/>
    </source>
</evidence>
<dbReference type="Pfam" id="PF00668">
    <property type="entry name" value="Condensation"/>
    <property type="match status" value="2"/>
</dbReference>
<dbReference type="InterPro" id="IPR020806">
    <property type="entry name" value="PKS_PP-bd"/>
</dbReference>
<evidence type="ECO:0000313" key="9">
    <source>
        <dbReference type="EMBL" id="SPM43061.1"/>
    </source>
</evidence>
<keyword evidence="5" id="KW-0436">Ligase</keyword>
<reference evidence="9 10" key="1">
    <citation type="submission" date="2017-01" db="EMBL/GenBank/DDBJ databases">
        <authorList>
            <consortium name="Urmite Genomes"/>
        </authorList>
    </citation>
    <scope>NUCLEOTIDE SEQUENCE [LARGE SCALE GENOMIC DNA]</scope>
    <source>
        <strain evidence="9 10">AB215</strain>
    </source>
</reference>
<dbReference type="Gene3D" id="3.30.300.30">
    <property type="match status" value="2"/>
</dbReference>
<dbReference type="Gene3D" id="3.40.50.720">
    <property type="entry name" value="NAD(P)-binding Rossmann-like Domain"/>
    <property type="match status" value="1"/>
</dbReference>
<dbReference type="InterPro" id="IPR013120">
    <property type="entry name" value="FAR_NAD-bd"/>
</dbReference>
<dbReference type="PANTHER" id="PTHR45527:SF14">
    <property type="entry name" value="PLIPASTATIN SYNTHASE SUBUNIT B"/>
    <property type="match status" value="1"/>
</dbReference>
<dbReference type="InterPro" id="IPR042099">
    <property type="entry name" value="ANL_N_sf"/>
</dbReference>
<dbReference type="Gene3D" id="3.30.559.10">
    <property type="entry name" value="Chloramphenicol acetyltransferase-like domain"/>
    <property type="match status" value="2"/>
</dbReference>
<dbReference type="InterPro" id="IPR036291">
    <property type="entry name" value="NAD(P)-bd_dom_sf"/>
</dbReference>
<dbReference type="GO" id="GO:0017000">
    <property type="term" value="P:antibiotic biosynthetic process"/>
    <property type="evidence" value="ECO:0007669"/>
    <property type="project" value="UniProtKB-KW"/>
</dbReference>
<dbReference type="InterPro" id="IPR020845">
    <property type="entry name" value="AMP-binding_CS"/>
</dbReference>
<dbReference type="Pfam" id="PF00550">
    <property type="entry name" value="PP-binding"/>
    <property type="match status" value="2"/>
</dbReference>
<dbReference type="Pfam" id="PF13193">
    <property type="entry name" value="AMP-binding_C"/>
    <property type="match status" value="2"/>
</dbReference>
<dbReference type="FunFam" id="1.10.1200.10:FF:000005">
    <property type="entry name" value="Nonribosomal peptide synthetase 1"/>
    <property type="match status" value="2"/>
</dbReference>
<dbReference type="PROSITE" id="PS00455">
    <property type="entry name" value="AMP_BINDING"/>
    <property type="match status" value="2"/>
</dbReference>
<comment type="similarity">
    <text evidence="2">Belongs to the ATP-dependent AMP-binding enzyme family.</text>
</comment>
<dbReference type="GO" id="GO:0031177">
    <property type="term" value="F:phosphopantetheine binding"/>
    <property type="evidence" value="ECO:0007669"/>
    <property type="project" value="InterPro"/>
</dbReference>
<feature type="domain" description="Carrier" evidence="8">
    <location>
        <begin position="2019"/>
        <end position="2094"/>
    </location>
</feature>
<dbReference type="Gene3D" id="1.10.1200.10">
    <property type="entry name" value="ACP-like"/>
    <property type="match status" value="2"/>
</dbReference>
<dbReference type="RefSeq" id="WP_077081393.1">
    <property type="nucleotide sequence ID" value="NZ_FUEZ01000004.1"/>
</dbReference>
<dbReference type="InterPro" id="IPR023213">
    <property type="entry name" value="CAT-like_dom_sf"/>
</dbReference>
<dbReference type="SMART" id="SM00823">
    <property type="entry name" value="PKS_PP"/>
    <property type="match status" value="2"/>
</dbReference>
<protein>
    <submittedName>
        <fullName evidence="9">Non-ribosomal peptide synthetase</fullName>
    </submittedName>
</protein>
<evidence type="ECO:0000256" key="2">
    <source>
        <dbReference type="ARBA" id="ARBA00006432"/>
    </source>
</evidence>
<dbReference type="GO" id="GO:0005829">
    <property type="term" value="C:cytosol"/>
    <property type="evidence" value="ECO:0007669"/>
    <property type="project" value="TreeGrafter"/>
</dbReference>
<dbReference type="InterPro" id="IPR010071">
    <property type="entry name" value="AA_adenyl_dom"/>
</dbReference>
<organism evidence="9 10">
    <name type="scientific">Mycobacterium numidiamassiliense</name>
    <dbReference type="NCBI Taxonomy" id="1841861"/>
    <lineage>
        <taxon>Bacteria</taxon>
        <taxon>Bacillati</taxon>
        <taxon>Actinomycetota</taxon>
        <taxon>Actinomycetes</taxon>
        <taxon>Mycobacteriales</taxon>
        <taxon>Mycobacteriaceae</taxon>
        <taxon>Mycobacterium</taxon>
    </lineage>
</organism>
<evidence type="ECO:0000256" key="3">
    <source>
        <dbReference type="ARBA" id="ARBA00022450"/>
    </source>
</evidence>
<dbReference type="InterPro" id="IPR001242">
    <property type="entry name" value="Condensation_dom"/>
</dbReference>
<dbReference type="Pfam" id="PF07993">
    <property type="entry name" value="NAD_binding_4"/>
    <property type="match status" value="1"/>
</dbReference>
<dbReference type="STRING" id="1841861.GCA_900157365_03603"/>
<dbReference type="FunFam" id="3.40.50.980:FF:000001">
    <property type="entry name" value="Non-ribosomal peptide synthetase"/>
    <property type="match status" value="2"/>
</dbReference>
<dbReference type="GO" id="GO:0016874">
    <property type="term" value="F:ligase activity"/>
    <property type="evidence" value="ECO:0007669"/>
    <property type="project" value="UniProtKB-KW"/>
</dbReference>
<sequence length="2549" mass="272354">MSADPSRRLLSLDLLDADEHAGLDEWGNRAVLTRPTNPVSIPAVFAAQVARVPDAVALSCGEQSWTYRELDEDANRLAHLLVSQGVGPGQYVALLFSRSAEAIVAILAVLKAGAAYLPIDPVVPAARLKFVIDDAAPIAVLTTADLRSRLDGFRLTVLDVDDPRVAAEPSTALPAPAPDDIAHIIYTSGTTGVPKGVAVTHHNVTRLFESLDDGLDRAGVWTQCHSLAFDYSVWEIWGPLLGGGQLVVVPESVAGSPEELHALLVAKQVSVLSQTPTALAALVPEGLESAALVVAGEACPSEVVDRWAPGRVMINGYGPTETTVYATLSAPLEAGSGAVPIGSPVSGAALFVLDAGLRRVSAGVIGELYVAGTGVGCGYLGRPGLSASRFVACPFGGSGTRMYRTGDLVRWAADGQLEYLGRADEQVKIRGYRIELGEIRTALAGLAGVEQAVVIAREDRAGDKRLVAYITGSADPAELRTQLAERLPAYMVPVAVVVLETLPLTPNGKLDKRALPAPEYQDVDRYRAPSTAVEEILADIYAQVLGLERVGVDESFFDLGGDSILSMQVAARARAAGVLCRPRDVFVEQTVARLAQVATVAGGPGGLIDDGVGPLDATPIIHWLHGVDGQVDQFNQTVVVDAPAGVAHADVVVVLQALLDRHDMLRLRVEDDGAGGWSLSVPEPGTVDAGACVQTVDVLSDEALVAARSQLSPAAGVMLSAVWAESTSQLALIVHHLAVDGVSWRVLLEDLNIAWAQHHSGQPVALPAVGTSFRRWSSLLSEHARDAAVVDSAETWRQISATPAALPAVGADDTYDSAKNLTVSLDVETTRLVLGEVPAAFHAGVNDILLIAFGLAWAKLLGTEAPIGIDVEGHGRHEELSDDVDLSRTVGWFTTKYPVALRVGGLSWTQVVAGEAALGKLVKDAKEQLRGLPDPLSYGVLRYLNPEVDLGESEPVIGFNYLGRMGGGTELSEQLWRVGPEGLTAGAATVVPMPLMHTVDLNAVTLDTEAGPHLEANWTWAPSAVDDAQISELSRLWFEALAGICAYVRRGGGGLTPSDIVPARLTQSQIDQLERHHHIADVLPLTPLQEGLLFHASFAQDPSDLSELYAVQLDITLAGGLDPHRLREAVHTAVTRHPNLVAHFCDQFDKPVQIIPADPVLAWRYVQLGAGDPDIEEQIERVCEAERAAVCDLANQPAFRVALIRTGADQHRFVVTNHHIVLDGWSMPILLQEIFTSYYGQGLGAPASYRRFVNWLAERDYAAAEAAWRELFAGFDAPTLVAPPQRLALGQRGVSSFLVPEDITRSLGELARAHHTTVNTVLQAAWAQLLCWLTGQHDVAFGIVVSGRPTDVAGADSMVGLLLNTVPVRAQISAATTTADLLGQLQNAHNDTLEHEYLALSEIHRVTGHDQLFDTIFMYENYPVDTAALAGISGLSIVGFNSREYNHYPLSVQALPGNELGLRVEYDTELFDQAGIEALIERLQRVVMGMVAHPTRRLSSFDLLDEGERIALDEWSNRAILTQPSTRVSIPAVFAAQAARTPAAVALNSGERSWTYRELDESANRLAHLLTEQGVGPGERVALLFSRSAEAIVSILAVLKTGAAYLPIDPVVPTARLEFMLGDAAPVAAITTAAFGSRLEGFDLTVVDIADPRIDSQPATELPAPAPDDIAYVIYTSGTTGVPKGVAIAHHNVTQLFGSLDAGLPPASEQVWSQWHSYSFDISGWEIYGALLRGGRLVVVPESVAASPDDFRALLIDQQVNVLCQTPSAVGALSPEGLESVTLLVGGEACPPEVVDRWAPGRVMINEYGPTEATMWVTLSAPLTAGSGVPPIGSPLPGTALFVLDGWLRPVPAGVVGELYIAGRAVGVGYARRSGLTASRFVACPFGDAGDRMYRTGDLVRWGSDGQLQYLGRTDEQVKIRGHRIELGEIQAALAELDGVGQVAVIAREDRPGDKRLIGYITGTADPAELRTQLAERLPSYMVPAAVVPVEALPLTVNGKLDKRALPAPEYQDAHSYRAPASPIEETLAGIYAHVLELERVGVEDSFFDLGGNSLSAMRVTAAINTVLGVQLGVRSLFDAPTVRSLSLLVHAGASGADLAVNAAGSAHFAAVHGQDATEVHASDLTLDKFIDDTTLTTAPTLPAPNGEIRTVLLTGATGFIGRYLVLQWLEQMELGGGKLICLVRAKSDEDAWARLDKTFDSGDEKLLRHFRELAAGHLEVIAGDKGEANLGLDEHVWQRLAESVDLIIDSAALVNAVLPYSELFEPNVVGTGELIRLALTNRLKPYAYVSTADVGRQVEPSAFTEDADIRVISPTRVIDGSLANGYGNSKWAGEVLLREAHDLCGLPVSVFRCDVILVDTAYAGQFNVADMFTRMVLSLVATGVAPASFYQLDAQGQRQRSHFDGLPVGFVAEAIATLGAAVVEGFETYHVMNPHDDGIGLDEYADWLIDAGYPIERIDDFNEWLSRFEAGLRELPDRQRQNSVLEVLMLLLHTDLEPIEPVCGSLASADRFRAAVQEAKIGADNDIPHVSAPTIIKYATDLELIGLL</sequence>
<dbReference type="Gene3D" id="2.30.38.10">
    <property type="entry name" value="Luciferase, Domain 3"/>
    <property type="match status" value="1"/>
</dbReference>
<dbReference type="CDD" id="cd19543">
    <property type="entry name" value="DCL_NRPS"/>
    <property type="match status" value="1"/>
</dbReference>
<dbReference type="InterPro" id="IPR025110">
    <property type="entry name" value="AMP-bd_C"/>
</dbReference>
<dbReference type="NCBIfam" id="TIGR01720">
    <property type="entry name" value="NRPS-para261"/>
    <property type="match status" value="1"/>
</dbReference>
<dbReference type="GO" id="GO:0008610">
    <property type="term" value="P:lipid biosynthetic process"/>
    <property type="evidence" value="ECO:0007669"/>
    <property type="project" value="UniProtKB-ARBA"/>
</dbReference>
<dbReference type="SUPFAM" id="SSF56801">
    <property type="entry name" value="Acetyl-CoA synthetase-like"/>
    <property type="match status" value="2"/>
</dbReference>
<dbReference type="CDD" id="cd05235">
    <property type="entry name" value="SDR_e1"/>
    <property type="match status" value="1"/>
</dbReference>
<proteinExistence type="inferred from homology"/>
<dbReference type="Proteomes" id="UP000240424">
    <property type="component" value="Unassembled WGS sequence"/>
</dbReference>
<dbReference type="NCBIfam" id="TIGR01733">
    <property type="entry name" value="AA-adenyl-dom"/>
    <property type="match status" value="2"/>
</dbReference>
<evidence type="ECO:0000256" key="5">
    <source>
        <dbReference type="ARBA" id="ARBA00022598"/>
    </source>
</evidence>
<dbReference type="NCBIfam" id="NF003417">
    <property type="entry name" value="PRK04813.1"/>
    <property type="match status" value="2"/>
</dbReference>
<dbReference type="PROSITE" id="PS50075">
    <property type="entry name" value="CARRIER"/>
    <property type="match status" value="2"/>
</dbReference>
<evidence type="ECO:0000259" key="8">
    <source>
        <dbReference type="PROSITE" id="PS50075"/>
    </source>
</evidence>
<dbReference type="InterPro" id="IPR006162">
    <property type="entry name" value="Ppantetheine_attach_site"/>
</dbReference>
<dbReference type="FunFam" id="3.30.300.30:FF:000010">
    <property type="entry name" value="Enterobactin synthetase component F"/>
    <property type="match status" value="2"/>
</dbReference>
<dbReference type="InterPro" id="IPR000873">
    <property type="entry name" value="AMP-dep_synth/lig_dom"/>
</dbReference>
<dbReference type="OrthoDB" id="4501954at2"/>
<feature type="domain" description="Carrier" evidence="8">
    <location>
        <begin position="528"/>
        <end position="602"/>
    </location>
</feature>
<dbReference type="EMBL" id="FUEZ01000004">
    <property type="protein sequence ID" value="SPM43061.1"/>
    <property type="molecule type" value="Genomic_DNA"/>
</dbReference>
<accession>A0A2U3PH43</accession>
<dbReference type="FunFam" id="3.40.50.12780:FF:000012">
    <property type="entry name" value="Non-ribosomal peptide synthetase"/>
    <property type="match status" value="2"/>
</dbReference>
<keyword evidence="10" id="KW-1185">Reference proteome</keyword>
<evidence type="ECO:0000313" key="10">
    <source>
        <dbReference type="Proteomes" id="UP000240424"/>
    </source>
</evidence>
<dbReference type="InterPro" id="IPR036736">
    <property type="entry name" value="ACP-like_sf"/>
</dbReference>
<dbReference type="PANTHER" id="PTHR45527">
    <property type="entry name" value="NONRIBOSOMAL PEPTIDE SYNTHETASE"/>
    <property type="match status" value="1"/>
</dbReference>
<keyword evidence="4" id="KW-0597">Phosphoprotein</keyword>
<dbReference type="InterPro" id="IPR010080">
    <property type="entry name" value="Thioester_reductase-like_dom"/>
</dbReference>
<keyword evidence="3" id="KW-0596">Phosphopantetheine</keyword>
<dbReference type="InterPro" id="IPR010060">
    <property type="entry name" value="NRPS_synth"/>
</dbReference>
<evidence type="ECO:0000256" key="7">
    <source>
        <dbReference type="ARBA" id="ARBA00023194"/>
    </source>
</evidence>
<dbReference type="SUPFAM" id="SSF52777">
    <property type="entry name" value="CoA-dependent acyltransferases"/>
    <property type="match status" value="4"/>
</dbReference>
<name>A0A2U3PH43_9MYCO</name>
<evidence type="ECO:0000256" key="4">
    <source>
        <dbReference type="ARBA" id="ARBA00022553"/>
    </source>
</evidence>
<keyword evidence="6" id="KW-0677">Repeat</keyword>
<evidence type="ECO:0000256" key="6">
    <source>
        <dbReference type="ARBA" id="ARBA00022737"/>
    </source>
</evidence>
<dbReference type="InterPro" id="IPR009081">
    <property type="entry name" value="PP-bd_ACP"/>
</dbReference>
<dbReference type="GO" id="GO:0043041">
    <property type="term" value="P:amino acid activation for nonribosomal peptide biosynthetic process"/>
    <property type="evidence" value="ECO:0007669"/>
    <property type="project" value="TreeGrafter"/>
</dbReference>
<dbReference type="CDD" id="cd05930">
    <property type="entry name" value="A_NRPS"/>
    <property type="match status" value="1"/>
</dbReference>
<keyword evidence="7" id="KW-0045">Antibiotic biosynthesis</keyword>
<dbReference type="InterPro" id="IPR045851">
    <property type="entry name" value="AMP-bd_C_sf"/>
</dbReference>
<dbReference type="NCBIfam" id="TIGR01746">
    <property type="entry name" value="Thioester-redct"/>
    <property type="match status" value="1"/>
</dbReference>
<dbReference type="Gene3D" id="3.40.50.12780">
    <property type="entry name" value="N-terminal domain of ligase-like"/>
    <property type="match status" value="1"/>
</dbReference>
<dbReference type="SUPFAM" id="SSF51735">
    <property type="entry name" value="NAD(P)-binding Rossmann-fold domains"/>
    <property type="match status" value="1"/>
</dbReference>
<comment type="cofactor">
    <cofactor evidence="1">
        <name>pantetheine 4'-phosphate</name>
        <dbReference type="ChEBI" id="CHEBI:47942"/>
    </cofactor>
</comment>
<dbReference type="SUPFAM" id="SSF47336">
    <property type="entry name" value="ACP-like"/>
    <property type="match status" value="2"/>
</dbReference>
<dbReference type="GO" id="GO:0044550">
    <property type="term" value="P:secondary metabolite biosynthetic process"/>
    <property type="evidence" value="ECO:0007669"/>
    <property type="project" value="UniProtKB-ARBA"/>
</dbReference>
<dbReference type="UniPathway" id="UPA00011"/>
<dbReference type="Gene3D" id="3.40.50.980">
    <property type="match status" value="2"/>
</dbReference>
<gene>
    <name evidence="9" type="ORF">MNAB215_5283</name>
</gene>
<dbReference type="Gene3D" id="3.30.559.30">
    <property type="entry name" value="Nonribosomal peptide synthetase, condensation domain"/>
    <property type="match status" value="2"/>
</dbReference>
<dbReference type="Pfam" id="PF00501">
    <property type="entry name" value="AMP-binding"/>
    <property type="match status" value="2"/>
</dbReference>
<dbReference type="PROSITE" id="PS00012">
    <property type="entry name" value="PHOSPHOPANTETHEINE"/>
    <property type="match status" value="2"/>
</dbReference>